<sequence length="748" mass="77962">MAHSTSKPLYTAIIPLLMGAPAAHAAIVDNGNSLTIDDTTPIDGYMVRNASTLIVDGATTRSLFIQSASNVQISGGTVQGGIFPALTVTNASATVDSSLIESDTLGVSVNRQTSATTGSQAFINNSRISGGQIGAQVTGASRLTLVNTQVHGTGVGSTGVNLLGGALEATGGTISGDASGVRLASDGEGIGNSSAVLDGTTVEGRSGAALLVEDGAQASITVRNGTRLIGADGTLLQVREASTAQVELNNVDLEGAVRVEAGSSADVTLQQARWNGAFEVEAGGNGSLNLNNQSHFTGRLANVEQLSIGGQSSYTLTEDTQVGSLTLNDGTVNMGSGSQFFTLDLQSLAGSGVFAMNVDFATNAHDTLVVSGNATGSHQLLVADSGKDPLSPEQLTLVQTGQGDASFSLYNDRPVAVGAWAYGLESRQDGSGGTEWYLDPEKRTVSPGTRSVMALFNTAPTVWYGELTSLRSRMGELRFNGGKPGVWMRTYGNRYNVADGSGTGYQQNQHGVSFGADGRLPWGDGQWLAGGMLGYSKSDLDLDEGTSGSVDSYYLGAYTTWLDAESGYYFDGVAKFNRFQNKAKVAVNDGSHAKGDYDNLGLGVSAEFGRHLALDDGYFVEPFTQWSAVVIQGKDFSLSNDLQADGERTRSLLGKAGVTGGRTFDLQGGGKLQPYLRAALAHEFAKGNDVHVNNNRFNNDLSGSRGELGAGVALQLAGGLQVHLDLEYVNGKHIEQPYGANVGVRYDF</sequence>
<dbReference type="InterPro" id="IPR012332">
    <property type="entry name" value="Autotransporter_pectin_lyase_C"/>
</dbReference>
<reference evidence="4 5" key="1">
    <citation type="submission" date="2016-08" db="EMBL/GenBank/DDBJ databases">
        <authorList>
            <person name="Seilhamer J.J."/>
        </authorList>
    </citation>
    <scope>NUCLEOTIDE SEQUENCE [LARGE SCALE GENOMIC DNA]</scope>
    <source>
        <strain evidence="4 5">KT-27</strain>
    </source>
</reference>
<dbReference type="NCBIfam" id="TIGR01414">
    <property type="entry name" value="autotrans_barl"/>
    <property type="match status" value="1"/>
</dbReference>
<gene>
    <name evidence="4" type="ORF">BGP80_12915</name>
</gene>
<feature type="domain" description="Autotransporter" evidence="3">
    <location>
        <begin position="479"/>
        <end position="748"/>
    </location>
</feature>
<dbReference type="AlphaFoldDB" id="A0A2S3WDT0"/>
<accession>A0A2S3WDT0</accession>
<dbReference type="Pfam" id="PF03797">
    <property type="entry name" value="Autotransporter"/>
    <property type="match status" value="1"/>
</dbReference>
<protein>
    <recommendedName>
        <fullName evidence="3">Autotransporter domain-containing protein</fullName>
    </recommendedName>
</protein>
<evidence type="ECO:0000313" key="4">
    <source>
        <dbReference type="EMBL" id="POF88818.1"/>
    </source>
</evidence>
<dbReference type="Proteomes" id="UP000237194">
    <property type="component" value="Unassembled WGS sequence"/>
</dbReference>
<dbReference type="InterPro" id="IPR003991">
    <property type="entry name" value="Pertactin_virulence_factor"/>
</dbReference>
<dbReference type="PANTHER" id="PTHR35037:SF7">
    <property type="entry name" value="AUTOTRANSPORTER"/>
    <property type="match status" value="1"/>
</dbReference>
<dbReference type="PANTHER" id="PTHR35037">
    <property type="entry name" value="C-TERMINAL REGION OF AIDA-LIKE PROTEIN"/>
    <property type="match status" value="1"/>
</dbReference>
<comment type="caution">
    <text evidence="4">The sequence shown here is derived from an EMBL/GenBank/DDBJ whole genome shotgun (WGS) entry which is preliminary data.</text>
</comment>
<reference evidence="4 5" key="2">
    <citation type="submission" date="2018-03" db="EMBL/GenBank/DDBJ databases">
        <title>Draft genome of Pseudomonas putida strain KT-27.</title>
        <authorList>
            <person name="Yoshizawa S."/>
            <person name="Khan N.H."/>
            <person name="Nishimura M."/>
            <person name="Chiura H.X."/>
            <person name="Ogura Y."/>
            <person name="Hayashi T."/>
            <person name="Kogure K."/>
        </authorList>
    </citation>
    <scope>NUCLEOTIDE SEQUENCE [LARGE SCALE GENOMIC DNA]</scope>
    <source>
        <strain evidence="4 5">KT-27</strain>
    </source>
</reference>
<dbReference type="SMART" id="SM00869">
    <property type="entry name" value="Autotransporter"/>
    <property type="match status" value="1"/>
</dbReference>
<evidence type="ECO:0000259" key="3">
    <source>
        <dbReference type="PROSITE" id="PS51208"/>
    </source>
</evidence>
<dbReference type="PRINTS" id="PR01484">
    <property type="entry name" value="PRTACTNFAMLY"/>
</dbReference>
<evidence type="ECO:0000256" key="2">
    <source>
        <dbReference type="SAM" id="SignalP"/>
    </source>
</evidence>
<dbReference type="Gene3D" id="2.160.20.20">
    <property type="match status" value="1"/>
</dbReference>
<keyword evidence="1 2" id="KW-0732">Signal</keyword>
<proteinExistence type="predicted"/>
<evidence type="ECO:0000313" key="5">
    <source>
        <dbReference type="Proteomes" id="UP000237194"/>
    </source>
</evidence>
<dbReference type="InterPro" id="IPR011050">
    <property type="entry name" value="Pectin_lyase_fold/virulence"/>
</dbReference>
<dbReference type="InterPro" id="IPR004899">
    <property type="entry name" value="Pertactin_central"/>
</dbReference>
<dbReference type="EMBL" id="MIND01000018">
    <property type="protein sequence ID" value="POF88818.1"/>
    <property type="molecule type" value="Genomic_DNA"/>
</dbReference>
<dbReference type="GO" id="GO:0019867">
    <property type="term" value="C:outer membrane"/>
    <property type="evidence" value="ECO:0007669"/>
    <property type="project" value="InterPro"/>
</dbReference>
<dbReference type="Pfam" id="PF03212">
    <property type="entry name" value="Pertactin"/>
    <property type="match status" value="1"/>
</dbReference>
<dbReference type="SUPFAM" id="SSF103515">
    <property type="entry name" value="Autotransporter"/>
    <property type="match status" value="1"/>
</dbReference>
<organism evidence="4 5">
    <name type="scientific">Pseudomonas putida</name>
    <name type="common">Arthrobacter siderocapsulatus</name>
    <dbReference type="NCBI Taxonomy" id="303"/>
    <lineage>
        <taxon>Bacteria</taxon>
        <taxon>Pseudomonadati</taxon>
        <taxon>Pseudomonadota</taxon>
        <taxon>Gammaproteobacteria</taxon>
        <taxon>Pseudomonadales</taxon>
        <taxon>Pseudomonadaceae</taxon>
        <taxon>Pseudomonas</taxon>
    </lineage>
</organism>
<dbReference type="CDD" id="cd01343">
    <property type="entry name" value="PL1_Passenger_AT"/>
    <property type="match status" value="1"/>
</dbReference>
<dbReference type="InterPro" id="IPR051551">
    <property type="entry name" value="Autotransporter_adhesion"/>
</dbReference>
<dbReference type="PROSITE" id="PS51208">
    <property type="entry name" value="AUTOTRANSPORTER"/>
    <property type="match status" value="1"/>
</dbReference>
<evidence type="ECO:0000256" key="1">
    <source>
        <dbReference type="ARBA" id="ARBA00022729"/>
    </source>
</evidence>
<dbReference type="InterPro" id="IPR036709">
    <property type="entry name" value="Autotransporte_beta_dom_sf"/>
</dbReference>
<dbReference type="InterPro" id="IPR006315">
    <property type="entry name" value="OM_autotransptr_brl_dom"/>
</dbReference>
<dbReference type="InterPro" id="IPR005546">
    <property type="entry name" value="Autotransporte_beta"/>
</dbReference>
<dbReference type="Gene3D" id="2.40.128.130">
    <property type="entry name" value="Autotransporter beta-domain"/>
    <property type="match status" value="1"/>
</dbReference>
<feature type="signal peptide" evidence="2">
    <location>
        <begin position="1"/>
        <end position="25"/>
    </location>
</feature>
<dbReference type="SUPFAM" id="SSF51126">
    <property type="entry name" value="Pectin lyase-like"/>
    <property type="match status" value="1"/>
</dbReference>
<name>A0A2S3WDT0_PSEPU</name>
<feature type="chain" id="PRO_5015645502" description="Autotransporter domain-containing protein" evidence="2">
    <location>
        <begin position="26"/>
        <end position="748"/>
    </location>
</feature>